<evidence type="ECO:0000313" key="1">
    <source>
        <dbReference type="EMBL" id="QJB04548.1"/>
    </source>
</evidence>
<organism evidence="1">
    <name type="scientific">viral metagenome</name>
    <dbReference type="NCBI Taxonomy" id="1070528"/>
    <lineage>
        <taxon>unclassified sequences</taxon>
        <taxon>metagenomes</taxon>
        <taxon>organismal metagenomes</taxon>
    </lineage>
</organism>
<name>A0A6M3MBB9_9ZZZZ</name>
<accession>A0A6M3MBB9</accession>
<gene>
    <name evidence="1" type="ORF">MM171B00234_0049</name>
</gene>
<reference evidence="1" key="1">
    <citation type="submission" date="2020-03" db="EMBL/GenBank/DDBJ databases">
        <title>The deep terrestrial virosphere.</title>
        <authorList>
            <person name="Holmfeldt K."/>
            <person name="Nilsson E."/>
            <person name="Simone D."/>
            <person name="Lopez-Fernandez M."/>
            <person name="Wu X."/>
            <person name="de Brujin I."/>
            <person name="Lundin D."/>
            <person name="Andersson A."/>
            <person name="Bertilsson S."/>
            <person name="Dopson M."/>
        </authorList>
    </citation>
    <scope>NUCLEOTIDE SEQUENCE</scope>
    <source>
        <strain evidence="1">MM171B00234</strain>
    </source>
</reference>
<protein>
    <submittedName>
        <fullName evidence="1">Uncharacterized protein</fullName>
    </submittedName>
</protein>
<proteinExistence type="predicted"/>
<sequence length="130" mass="15033">MSSETRAKHNKYAREWHHRNKEKRNAYMREYRRNVRKQVLQLLGGKCTYCGCDTFEALEINHKNGGGTEESNKRKGGRSSTSLVMEIHMERRGTDDLEIACIVCNAWHKAVKLNGLLDGWNITWSPQPLS</sequence>
<dbReference type="EMBL" id="MT143884">
    <property type="protein sequence ID" value="QJB04548.1"/>
    <property type="molecule type" value="Genomic_DNA"/>
</dbReference>
<dbReference type="AlphaFoldDB" id="A0A6M3MBB9"/>